<evidence type="ECO:0000256" key="1">
    <source>
        <dbReference type="SAM" id="SignalP"/>
    </source>
</evidence>
<proteinExistence type="predicted"/>
<feature type="signal peptide" evidence="1">
    <location>
        <begin position="1"/>
        <end position="19"/>
    </location>
</feature>
<name>A0A1H0GKJ4_9PSED</name>
<dbReference type="RefSeq" id="WP_371858129.1">
    <property type="nucleotide sequence ID" value="NZ_FNIJ01000007.1"/>
</dbReference>
<evidence type="ECO:0000313" key="3">
    <source>
        <dbReference type="Proteomes" id="UP000242957"/>
    </source>
</evidence>
<gene>
    <name evidence="2" type="ORF">SAMN05216193_107226</name>
</gene>
<evidence type="ECO:0008006" key="4">
    <source>
        <dbReference type="Google" id="ProtNLM"/>
    </source>
</evidence>
<dbReference type="EMBL" id="FNIJ01000007">
    <property type="protein sequence ID" value="SDO07360.1"/>
    <property type="molecule type" value="Genomic_DNA"/>
</dbReference>
<sequence length="93" mass="9652">MKRTFLFLAAALTVSPAFAAGDLCDANLQKIDDSLKTETNNTTLDQRIGALRDKAAQEQAAGDTKACISTTTEALTMLEKQKGGGGNSGGTSN</sequence>
<reference evidence="3" key="1">
    <citation type="submission" date="2016-10" db="EMBL/GenBank/DDBJ databases">
        <authorList>
            <person name="Varghese N."/>
            <person name="Submissions S."/>
        </authorList>
    </citation>
    <scope>NUCLEOTIDE SEQUENCE [LARGE SCALE GENOMIC DNA]</scope>
    <source>
        <strain evidence="3">JCM 21621</strain>
    </source>
</reference>
<dbReference type="AlphaFoldDB" id="A0A1H0GKJ4"/>
<dbReference type="Proteomes" id="UP000242957">
    <property type="component" value="Unassembled WGS sequence"/>
</dbReference>
<protein>
    <recommendedName>
        <fullName evidence="4">DUF1090 domain-containing protein</fullName>
    </recommendedName>
</protein>
<keyword evidence="1" id="KW-0732">Signal</keyword>
<dbReference type="STRING" id="198616.SAMN05216193_107226"/>
<evidence type="ECO:0000313" key="2">
    <source>
        <dbReference type="EMBL" id="SDO07360.1"/>
    </source>
</evidence>
<keyword evidence="3" id="KW-1185">Reference proteome</keyword>
<accession>A0A1H0GKJ4</accession>
<feature type="chain" id="PRO_5017396901" description="DUF1090 domain-containing protein" evidence="1">
    <location>
        <begin position="20"/>
        <end position="93"/>
    </location>
</feature>
<organism evidence="2 3">
    <name type="scientific">Pseudomonas jinjuensis</name>
    <dbReference type="NCBI Taxonomy" id="198616"/>
    <lineage>
        <taxon>Bacteria</taxon>
        <taxon>Pseudomonadati</taxon>
        <taxon>Pseudomonadota</taxon>
        <taxon>Gammaproteobacteria</taxon>
        <taxon>Pseudomonadales</taxon>
        <taxon>Pseudomonadaceae</taxon>
        <taxon>Pseudomonas</taxon>
    </lineage>
</organism>